<name>A0ABU6GC65_9BACL</name>
<dbReference type="Proteomes" id="UP001338137">
    <property type="component" value="Unassembled WGS sequence"/>
</dbReference>
<sequence>MKLIYATEGTLASTDTQTHQTYFFPVSENCRKLHLIFDYSPACLEDEEAAKQIIQVSQMKYQENGEHQAADSWKKYLPLRNLLTVSLDDPVEFRGACHRKDISQQLFLTAEEASPGLMPGPLVAGKWSVTLSFHAIITETCDFKLVVWEEEGSL</sequence>
<reference evidence="1 2" key="1">
    <citation type="submission" date="2023-03" db="EMBL/GenBank/DDBJ databases">
        <title>Bacillus Genome Sequencing.</title>
        <authorList>
            <person name="Dunlap C."/>
        </authorList>
    </citation>
    <scope>NUCLEOTIDE SEQUENCE [LARGE SCALE GENOMIC DNA]</scope>
    <source>
        <strain evidence="1 2">BD-533</strain>
    </source>
</reference>
<evidence type="ECO:0000313" key="2">
    <source>
        <dbReference type="Proteomes" id="UP001338137"/>
    </source>
</evidence>
<dbReference type="RefSeq" id="WP_326075844.1">
    <property type="nucleotide sequence ID" value="NZ_JARLKY010000103.1"/>
</dbReference>
<accession>A0ABU6GC65</accession>
<organism evidence="1 2">
    <name type="scientific">Paenibacillus alba</name>
    <dbReference type="NCBI Taxonomy" id="1197127"/>
    <lineage>
        <taxon>Bacteria</taxon>
        <taxon>Bacillati</taxon>
        <taxon>Bacillota</taxon>
        <taxon>Bacilli</taxon>
        <taxon>Bacillales</taxon>
        <taxon>Paenibacillaceae</taxon>
        <taxon>Paenibacillus</taxon>
    </lineage>
</organism>
<protein>
    <submittedName>
        <fullName evidence="1">Uncharacterized protein</fullName>
    </submittedName>
</protein>
<evidence type="ECO:0000313" key="1">
    <source>
        <dbReference type="EMBL" id="MEC0231786.1"/>
    </source>
</evidence>
<comment type="caution">
    <text evidence="1">The sequence shown here is derived from an EMBL/GenBank/DDBJ whole genome shotgun (WGS) entry which is preliminary data.</text>
</comment>
<gene>
    <name evidence="1" type="ORF">P4I72_32260</name>
</gene>
<proteinExistence type="predicted"/>
<keyword evidence="2" id="KW-1185">Reference proteome</keyword>
<dbReference type="EMBL" id="JARLKY010000103">
    <property type="protein sequence ID" value="MEC0231786.1"/>
    <property type="molecule type" value="Genomic_DNA"/>
</dbReference>